<name>A0A2P6MZL1_9EUKA</name>
<dbReference type="PROSITE" id="PS00061">
    <property type="entry name" value="ADH_SHORT"/>
    <property type="match status" value="1"/>
</dbReference>
<evidence type="ECO:0000259" key="10">
    <source>
        <dbReference type="Pfam" id="PF07687"/>
    </source>
</evidence>
<evidence type="ECO:0000256" key="9">
    <source>
        <dbReference type="PIRSR" id="PIRSR610159-2"/>
    </source>
</evidence>
<gene>
    <name evidence="11" type="ORF">PROFUN_14586</name>
</gene>
<keyword evidence="11" id="KW-0808">Transferase</keyword>
<dbReference type="SUPFAM" id="SSF51735">
    <property type="entry name" value="NAD(P)-binding Rossmann-fold domains"/>
    <property type="match status" value="1"/>
</dbReference>
<accession>A0A2P6MZL1</accession>
<feature type="binding site" evidence="9">
    <location>
        <position position="390"/>
    </location>
    <ligand>
        <name>Zn(2+)</name>
        <dbReference type="ChEBI" id="CHEBI:29105"/>
        <label>2</label>
    </ligand>
</feature>
<dbReference type="FunFam" id="1.10.150.900:FF:000001">
    <property type="entry name" value="Aminoacylase-1, putative"/>
    <property type="match status" value="1"/>
</dbReference>
<feature type="binding site" evidence="9">
    <location>
        <position position="182"/>
    </location>
    <ligand>
        <name>Zn(2+)</name>
        <dbReference type="ChEBI" id="CHEBI:29105"/>
        <label>1</label>
    </ligand>
</feature>
<sequence length="1499" mass="167187">MSHRNRNGLQVNNMSEDNNITEFRQYLRIKSVHPTPDNQGAVDFVIEIGKQLGLETKTLTYVEGKPLALLSWKGSEPELPSILLNSHYDVVPVVMESWKVDPFAAHKDEEGNIYARGTQDMKSVGMQYLQAIRRLKEEGYSPRRTIHLLYVPDEEIGGRDGMGEFVQTKDFSGLNVGVALDEGLASPTDEFIVYYGERAPWWVRFKATGPTGHASQFIRDTALEKLLDIIRKAAEFRKEQFDTLQRGVHQCGMKLGDVTTINLTVLKAGVTSDGGKTYSLNVIPTEAEAGFDIRIPPTVDLAEFRKKLEGWASAEGVTLDFYNRPQTVNNSSDISEDAKWWQILKQQWQSMNMKVDAQIFPAATDSRYIRDYNIPAFGFSPMNYTPTLLHDHNEFINEKVYLKGIDIYVDTIKRIASTEKTSAPNHTFPFQMNNSQRRIASLSLQLCAQINADRPITLEQLPTSAAAAQGLKLDNHVAIITGAGQGIGEQAALIFAREGAHVVVSDLDAVKSDNVAKNINQNGGKAISVPGDVTDPSFPEKLIQSTIKAFGKINILVNNAGYTWDAMSHKMDDKTWEAMLLVHQTAPFRIIRAAAPYMRDAGKKEIESGKAPENRAVINISSTSGIHGNVGQVNYSTAKMGVLGLTKTIAKEWGPFGVRCNCIAFGFIDTRLTQAKEKGSFITVDGKKVALGIPGGVNLNNKEGQEKLKAIPLARSGKADEAAASIVLLSSPLSSFITGHCLEVTGADVQCNRGKKTSTGGCEFHARFHQSDREALHFTHTDNTRVNTHTVPGSGVKLQNTCVSSGGNFLSHKVVWVGHETVSTPGSEKSEVVTFPVNLDTKTAWGWYDYCKVVLWPLFHYVGGHSLDHPDLWNNYKEANEAFASVVVENYQEGDFILVQDYHLMLLPSLLRKKLPNANIGCFLHIPWPSSEIYRGLPVRTEILEGLLGSNLIGFQTYSYLKHFNSVCTRLLGLTNSDKGLYTEEERLVRLDVFPAGIDSKKASEQLRTPEMAKMIADFKNAVQGKKMVVSNDRIEYTEGIPHKLKAWETFLQNYPQWQGVAMLILCCESNSALLSERTYQSLQEEIEHQVGAINGKYGTVTWTPVRYLNRKMDESELYAIFASADAGLWTPLRAGMNLTCHNFICSQQDNNGVLIMSELAGSAQCLSGSLLVNPWDDKRVAKAVHEALTMSEEQKKTRFKHCYDYVITHDAGFWMTSFLQELYSVTLHKPAVDHNIPPKADLEKLADTFAKSTKRLILLDYDGTLSPLVAQPEQAAPTPQLVTLLTILASQENTYIYVISGRDRGSLGDWLGHLPIGMSCEHGLFFRPYLRGGVGEWQDIIATLDTNWKTDIRAIFRDFTDRTPGSMIESKEVNLTWHYRNADPDFGEYQKNELLMHLQDLPGMPIDILPGKKAVEVRPQGINKGSVVRRILGLHKDIDFAVCMGDDKTDEDMFVELDNSEFEHHYTVMVDKKPTTANLYVDDQATVITLLEMFAERK</sequence>
<evidence type="ECO:0000256" key="7">
    <source>
        <dbReference type="ARBA" id="ARBA00029656"/>
    </source>
</evidence>
<organism evidence="11 12">
    <name type="scientific">Planoprotostelium fungivorum</name>
    <dbReference type="NCBI Taxonomy" id="1890364"/>
    <lineage>
        <taxon>Eukaryota</taxon>
        <taxon>Amoebozoa</taxon>
        <taxon>Evosea</taxon>
        <taxon>Variosea</taxon>
        <taxon>Cavosteliida</taxon>
        <taxon>Cavosteliaceae</taxon>
        <taxon>Planoprotostelium</taxon>
    </lineage>
</organism>
<evidence type="ECO:0000256" key="3">
    <source>
        <dbReference type="ARBA" id="ARBA00006247"/>
    </source>
</evidence>
<dbReference type="NCBIfam" id="TIGR01484">
    <property type="entry name" value="HAD-SF-IIB"/>
    <property type="match status" value="1"/>
</dbReference>
<dbReference type="CDD" id="cd01627">
    <property type="entry name" value="HAD_TPP"/>
    <property type="match status" value="1"/>
</dbReference>
<evidence type="ECO:0000256" key="4">
    <source>
        <dbReference type="ARBA" id="ARBA00006330"/>
    </source>
</evidence>
<dbReference type="Proteomes" id="UP000241769">
    <property type="component" value="Unassembled WGS sequence"/>
</dbReference>
<dbReference type="Pfam" id="PF07687">
    <property type="entry name" value="M20_dimer"/>
    <property type="match status" value="1"/>
</dbReference>
<comment type="cofactor">
    <cofactor evidence="9">
        <name>Zn(2+)</name>
        <dbReference type="ChEBI" id="CHEBI:29105"/>
    </cofactor>
    <text evidence="9">Binds 2 Zn(2+) ions per subunit.</text>
</comment>
<dbReference type="Gene3D" id="3.40.50.720">
    <property type="entry name" value="NAD(P)-binding Rossmann-like Domain"/>
    <property type="match status" value="1"/>
</dbReference>
<dbReference type="Pfam" id="PF02358">
    <property type="entry name" value="Trehalose_PPase"/>
    <property type="match status" value="1"/>
</dbReference>
<evidence type="ECO:0000256" key="1">
    <source>
        <dbReference type="ARBA" id="ARBA00004496"/>
    </source>
</evidence>
<comment type="similarity">
    <text evidence="2">In the N-terminal section; belongs to the glycosyltransferase 20 family.</text>
</comment>
<dbReference type="GO" id="GO:0003825">
    <property type="term" value="F:alpha,alpha-trehalose-phosphate synthase (UDP-forming) activity"/>
    <property type="evidence" value="ECO:0007669"/>
    <property type="project" value="TreeGrafter"/>
</dbReference>
<dbReference type="FunFam" id="3.40.50.1000:FF:000052">
    <property type="entry name" value="Alpha,alpha-trehalose-phosphate synthase [UDP-forming] 6"/>
    <property type="match status" value="1"/>
</dbReference>
<dbReference type="Pfam" id="PF01546">
    <property type="entry name" value="Peptidase_M20"/>
    <property type="match status" value="1"/>
</dbReference>
<dbReference type="InterPro" id="IPR023214">
    <property type="entry name" value="HAD_sf"/>
</dbReference>
<protein>
    <recommendedName>
        <fullName evidence="5">N-acyl-aliphatic-L-amino acid amidohydrolase</fullName>
        <ecNumber evidence="5">3.5.1.14</ecNumber>
    </recommendedName>
    <alternativeName>
        <fullName evidence="7">N-acyl-L-amino-acid amidohydrolase</fullName>
    </alternativeName>
</protein>
<dbReference type="FunFam" id="3.40.630.10:FF:000019">
    <property type="entry name" value="Aminoacylase 1"/>
    <property type="match status" value="1"/>
</dbReference>
<dbReference type="InterPro" id="IPR001830">
    <property type="entry name" value="Glyco_trans_20"/>
</dbReference>
<dbReference type="FunFam" id="3.40.50.720:FF:000084">
    <property type="entry name" value="Short-chain dehydrogenase reductase"/>
    <property type="match status" value="1"/>
</dbReference>
<dbReference type="InterPro" id="IPR036264">
    <property type="entry name" value="Bact_exopeptidase_dim_dom"/>
</dbReference>
<dbReference type="CDD" id="cd03788">
    <property type="entry name" value="GT20_TPS"/>
    <property type="match status" value="1"/>
</dbReference>
<evidence type="ECO:0000313" key="12">
    <source>
        <dbReference type="Proteomes" id="UP000241769"/>
    </source>
</evidence>
<feature type="binding site" evidence="9">
    <location>
        <position position="87"/>
    </location>
    <ligand>
        <name>Zn(2+)</name>
        <dbReference type="ChEBI" id="CHEBI:29105"/>
        <label>1</label>
    </ligand>
</feature>
<comment type="subcellular location">
    <subcellularLocation>
        <location evidence="1">Cytoplasm</location>
    </subcellularLocation>
</comment>
<evidence type="ECO:0000256" key="8">
    <source>
        <dbReference type="PIRSR" id="PIRSR610159-1"/>
    </source>
</evidence>
<dbReference type="GO" id="GO:0005829">
    <property type="term" value="C:cytosol"/>
    <property type="evidence" value="ECO:0007669"/>
    <property type="project" value="TreeGrafter"/>
</dbReference>
<dbReference type="EMBL" id="MDYQ01000278">
    <property type="protein sequence ID" value="PRP77151.1"/>
    <property type="molecule type" value="Genomic_DNA"/>
</dbReference>
<dbReference type="PROSITE" id="PS00758">
    <property type="entry name" value="ARGE_DAPE_CPG2_1"/>
    <property type="match status" value="1"/>
</dbReference>
<dbReference type="Pfam" id="PF00982">
    <property type="entry name" value="Glyco_transf_20"/>
    <property type="match status" value="1"/>
</dbReference>
<dbReference type="InterPro" id="IPR001261">
    <property type="entry name" value="ArgE/DapE_CS"/>
</dbReference>
<evidence type="ECO:0000256" key="2">
    <source>
        <dbReference type="ARBA" id="ARBA00005409"/>
    </source>
</evidence>
<dbReference type="InterPro" id="IPR036412">
    <property type="entry name" value="HAD-like_sf"/>
</dbReference>
<dbReference type="GO" id="GO:0005992">
    <property type="term" value="P:trehalose biosynthetic process"/>
    <property type="evidence" value="ECO:0007669"/>
    <property type="project" value="InterPro"/>
</dbReference>
<dbReference type="SUPFAM" id="SSF53756">
    <property type="entry name" value="UDP-Glycosyltransferase/glycogen phosphorylase"/>
    <property type="match status" value="1"/>
</dbReference>
<keyword evidence="9" id="KW-0862">Zinc</keyword>
<dbReference type="NCBIfam" id="NF011071">
    <property type="entry name" value="PRK14501.1"/>
    <property type="match status" value="1"/>
</dbReference>
<dbReference type="NCBIfam" id="TIGR00685">
    <property type="entry name" value="T6PP"/>
    <property type="match status" value="1"/>
</dbReference>
<feature type="binding site" evidence="9">
    <location>
        <position position="155"/>
    </location>
    <ligand>
        <name>Zn(2+)</name>
        <dbReference type="ChEBI" id="CHEBI:29105"/>
        <label>2</label>
    </ligand>
</feature>
<dbReference type="Pfam" id="PF00106">
    <property type="entry name" value="adh_short"/>
    <property type="match status" value="1"/>
</dbReference>
<dbReference type="Gene3D" id="1.10.150.900">
    <property type="match status" value="1"/>
</dbReference>
<dbReference type="EC" id="3.5.1.14" evidence="5"/>
<dbReference type="GO" id="GO:0046872">
    <property type="term" value="F:metal ion binding"/>
    <property type="evidence" value="ECO:0007669"/>
    <property type="project" value="UniProtKB-KW"/>
</dbReference>
<dbReference type="InterPro" id="IPR003337">
    <property type="entry name" value="Trehalose_PPase"/>
</dbReference>
<feature type="domain" description="Peptidase M20 dimerisation" evidence="10">
    <location>
        <begin position="196"/>
        <end position="316"/>
    </location>
</feature>
<proteinExistence type="inferred from homology"/>
<keyword evidence="6" id="KW-0378">Hydrolase</keyword>
<evidence type="ECO:0000256" key="6">
    <source>
        <dbReference type="ARBA" id="ARBA00022801"/>
    </source>
</evidence>
<feature type="binding site" evidence="9">
    <location>
        <position position="120"/>
    </location>
    <ligand>
        <name>Zn(2+)</name>
        <dbReference type="ChEBI" id="CHEBI:29105"/>
        <label>2</label>
    </ligand>
</feature>
<dbReference type="Gene3D" id="3.40.630.10">
    <property type="entry name" value="Zn peptidases"/>
    <property type="match status" value="1"/>
</dbReference>
<reference evidence="11 12" key="1">
    <citation type="journal article" date="2018" name="Genome Biol. Evol.">
        <title>Multiple Roots of Fruiting Body Formation in Amoebozoa.</title>
        <authorList>
            <person name="Hillmann F."/>
            <person name="Forbes G."/>
            <person name="Novohradska S."/>
            <person name="Ferling I."/>
            <person name="Riege K."/>
            <person name="Groth M."/>
            <person name="Westermann M."/>
            <person name="Marz M."/>
            <person name="Spaller T."/>
            <person name="Winckler T."/>
            <person name="Schaap P."/>
            <person name="Glockner G."/>
        </authorList>
    </citation>
    <scope>NUCLEOTIDE SEQUENCE [LARGE SCALE GENOMIC DNA]</scope>
    <source>
        <strain evidence="11 12">Jena</strain>
    </source>
</reference>
<feature type="active site" description="Proton acceptor" evidence="8">
    <location>
        <position position="154"/>
    </location>
</feature>
<feature type="binding site" evidence="9">
    <location>
        <position position="120"/>
    </location>
    <ligand>
        <name>Zn(2+)</name>
        <dbReference type="ChEBI" id="CHEBI:29105"/>
        <label>1</label>
    </ligand>
</feature>
<dbReference type="SUPFAM" id="SSF53187">
    <property type="entry name" value="Zn-dependent exopeptidases"/>
    <property type="match status" value="1"/>
</dbReference>
<dbReference type="Gene3D" id="3.40.50.2000">
    <property type="entry name" value="Glycogen Phosphorylase B"/>
    <property type="match status" value="2"/>
</dbReference>
<keyword evidence="12" id="KW-1185">Reference proteome</keyword>
<dbReference type="Gene3D" id="3.30.70.360">
    <property type="match status" value="1"/>
</dbReference>
<dbReference type="InterPro" id="IPR011650">
    <property type="entry name" value="Peptidase_M20_dimer"/>
</dbReference>
<dbReference type="InterPro" id="IPR002347">
    <property type="entry name" value="SDR_fam"/>
</dbReference>
<dbReference type="GO" id="GO:0006520">
    <property type="term" value="P:amino acid metabolic process"/>
    <property type="evidence" value="ECO:0007669"/>
    <property type="project" value="InterPro"/>
</dbReference>
<keyword evidence="9" id="KW-0479">Metal-binding</keyword>
<dbReference type="STRING" id="1890364.A0A2P6MZL1"/>
<feature type="active site" evidence="8">
    <location>
        <position position="89"/>
    </location>
</feature>
<evidence type="ECO:0000313" key="11">
    <source>
        <dbReference type="EMBL" id="PRP77151.1"/>
    </source>
</evidence>
<dbReference type="InterPro" id="IPR006379">
    <property type="entry name" value="HAD-SF_hydro_IIB"/>
</dbReference>
<dbReference type="OrthoDB" id="755951at2759"/>
<comment type="caution">
    <text evidence="11">The sequence shown here is derived from an EMBL/GenBank/DDBJ whole genome shotgun (WGS) entry which is preliminary data.</text>
</comment>
<dbReference type="SUPFAM" id="SSF55031">
    <property type="entry name" value="Bacterial exopeptidase dimerisation domain"/>
    <property type="match status" value="1"/>
</dbReference>
<dbReference type="Gene3D" id="3.30.70.1020">
    <property type="entry name" value="Trehalose-6-phosphate phosphatase related protein, domain 2"/>
    <property type="match status" value="1"/>
</dbReference>
<dbReference type="InParanoid" id="A0A2P6MZL1"/>
<dbReference type="PANTHER" id="PTHR10788">
    <property type="entry name" value="TREHALOSE-6-PHOSPHATE SYNTHASE"/>
    <property type="match status" value="1"/>
</dbReference>
<comment type="similarity">
    <text evidence="4">In the C-terminal section; belongs to the trehalose phosphatase family.</text>
</comment>
<dbReference type="PRINTS" id="PR00081">
    <property type="entry name" value="GDHRDH"/>
</dbReference>
<dbReference type="InterPro" id="IPR020904">
    <property type="entry name" value="Sc_DH/Rdtase_CS"/>
</dbReference>
<evidence type="ECO:0000256" key="5">
    <source>
        <dbReference type="ARBA" id="ARBA00011913"/>
    </source>
</evidence>
<dbReference type="InterPro" id="IPR010159">
    <property type="entry name" value="N-acyl_aa_amidohydrolase"/>
</dbReference>
<dbReference type="GO" id="GO:0004046">
    <property type="term" value="F:aminoacylase activity"/>
    <property type="evidence" value="ECO:0007669"/>
    <property type="project" value="UniProtKB-EC"/>
</dbReference>
<dbReference type="NCBIfam" id="TIGR01880">
    <property type="entry name" value="Ac-peptdase-euk"/>
    <property type="match status" value="1"/>
</dbReference>
<dbReference type="PANTHER" id="PTHR10788:SF106">
    <property type="entry name" value="BCDNA.GH08860"/>
    <property type="match status" value="1"/>
</dbReference>
<dbReference type="InterPro" id="IPR002933">
    <property type="entry name" value="Peptidase_M20"/>
</dbReference>
<dbReference type="InterPro" id="IPR036291">
    <property type="entry name" value="NAD(P)-bd_dom_sf"/>
</dbReference>
<dbReference type="Gene3D" id="3.40.50.1000">
    <property type="entry name" value="HAD superfamily/HAD-like"/>
    <property type="match status" value="1"/>
</dbReference>
<comment type="similarity">
    <text evidence="3">Belongs to the peptidase M20A family.</text>
</comment>
<dbReference type="SUPFAM" id="SSF56784">
    <property type="entry name" value="HAD-like"/>
    <property type="match status" value="1"/>
</dbReference>
<dbReference type="PRINTS" id="PR00080">
    <property type="entry name" value="SDRFAMILY"/>
</dbReference>
<dbReference type="GO" id="GO:0004805">
    <property type="term" value="F:trehalose-phosphatase activity"/>
    <property type="evidence" value="ECO:0007669"/>
    <property type="project" value="TreeGrafter"/>
</dbReference>